<feature type="transmembrane region" description="Helical" evidence="6">
    <location>
        <begin position="728"/>
        <end position="745"/>
    </location>
</feature>
<comment type="caution">
    <text evidence="8">The sequence shown here is derived from an EMBL/GenBank/DDBJ whole genome shotgun (WGS) entry which is preliminary data.</text>
</comment>
<sequence>MENNNSSMNFSVNNDEDLNNDSTSHDSVTNYQLEMIDKNTKDENVDMDFDDLLPCVGEFGFYQRQLFFCMIPFIFFLVFVYFGQIFITLVPGDHWCRIPELEDLTVEQRMALGIPSAKETADATTSGYSKCLMYNVNFTEILMNGTISFGNPKWPTQKCQFGWEYNFDEIPYETIATENDWVCDNAALPTISQSIFFVGAIFGGILFGGIADHYGRIPAIVLANLSACIAGIATAFTNNFWQFTLTRFFVGMAYDTCFAMMYILVLEYVGPKWRTFVANISIGIFFTCASCLLPWIAYFLANWRNTVLAVSVPLILTIFTPWIVPESARWLVSQGKVDEAIEILKKIEKYNSNKVPDNIYKRFKESCERLRKHEVEGKIYTAIDLFRTPQLRKVTILLVVIWMIISLVFDGHVRNIDNLGLNIFITFTIASAMELPADVCLTLVLDRWGRRWVAFGTMVIAGFFSILACTVSNNINSASLAIAGRFFVNISYNIGLLYAAESLPTVVRAQGVAFIHLMGCISNILSPFVVYLVVISPVLPLLLLGILGIIGGTLALLLPETLNQELPQTLQDGEDFGKDQGFWDMPCFIKNADDEMKPESIRQNVTDNVRNSERLYLRGEVLRSSMISRSSIRSRNRSKNTTDEIVNIVKFSIPTSDEYPYYEKCVRKDLNYEELNNTLDLNVEIWQTNRSVKCEKWEYNTSQVPYLSIGSELDWVCDKERLISSSQSLFFVGSILGGFIFGWVADHHGRVPALTLCCIVTIFGTVATAWATSFWSFALVRFITGFAFDNCINIPLILVVEYMAINRRTIVFNVAFGVYFALGSTVLPWVAYYISNWRYFSYIVALTMVFGLFTPWILPESARWYASTGQWEKVINNLKNIARVNKKNPDPRIYDIFVRNASRIKSNTESATLLDLFKTPRLARTTILIICFWASTIICFDGHVYSLKLLQSSVFVSFSLASSTELPAGLLVTLILDRWGRRFCGFLTLAAISCFSFTELYLPSAAGKLSSSVLARFSGNMAANIGLQYSTELLPTPVRGQGVALIHIFGIIAHAIAPYITDLVEIWYGFPMMLIGTLAFATAILVLFLPETTGRELPQTLQQGEDFSKNQRFWTLPCYEKSQIDPEHDENNCHNIEQ</sequence>
<feature type="transmembrane region" description="Helical" evidence="6">
    <location>
        <begin position="512"/>
        <end position="533"/>
    </location>
</feature>
<evidence type="ECO:0000313" key="8">
    <source>
        <dbReference type="EMBL" id="KAK0182422.1"/>
    </source>
</evidence>
<keyword evidence="3 6" id="KW-1133">Transmembrane helix</keyword>
<evidence type="ECO:0000256" key="4">
    <source>
        <dbReference type="ARBA" id="ARBA00023136"/>
    </source>
</evidence>
<evidence type="ECO:0000256" key="1">
    <source>
        <dbReference type="ARBA" id="ARBA00004141"/>
    </source>
</evidence>
<dbReference type="AlphaFoldDB" id="A0AA39G6I8"/>
<dbReference type="GO" id="GO:0022857">
    <property type="term" value="F:transmembrane transporter activity"/>
    <property type="evidence" value="ECO:0007669"/>
    <property type="project" value="InterPro"/>
</dbReference>
<feature type="transmembrane region" description="Helical" evidence="6">
    <location>
        <begin position="479"/>
        <end position="500"/>
    </location>
</feature>
<dbReference type="GO" id="GO:0016020">
    <property type="term" value="C:membrane"/>
    <property type="evidence" value="ECO:0007669"/>
    <property type="project" value="UniProtKB-SubCell"/>
</dbReference>
<feature type="transmembrane region" description="Helical" evidence="6">
    <location>
        <begin position="66"/>
        <end position="87"/>
    </location>
</feature>
<feature type="transmembrane region" description="Helical" evidence="6">
    <location>
        <begin position="751"/>
        <end position="771"/>
    </location>
</feature>
<evidence type="ECO:0000256" key="3">
    <source>
        <dbReference type="ARBA" id="ARBA00022989"/>
    </source>
</evidence>
<keyword evidence="2 6" id="KW-0812">Transmembrane</keyword>
<feature type="transmembrane region" description="Helical" evidence="6">
    <location>
        <begin position="539"/>
        <end position="558"/>
    </location>
</feature>
<dbReference type="Proteomes" id="UP001168972">
    <property type="component" value="Unassembled WGS sequence"/>
</dbReference>
<dbReference type="SUPFAM" id="SSF103473">
    <property type="entry name" value="MFS general substrate transporter"/>
    <property type="match status" value="2"/>
</dbReference>
<evidence type="ECO:0000256" key="5">
    <source>
        <dbReference type="SAM" id="MobiDB-lite"/>
    </source>
</evidence>
<dbReference type="PANTHER" id="PTHR24064">
    <property type="entry name" value="SOLUTE CARRIER FAMILY 22 MEMBER"/>
    <property type="match status" value="1"/>
</dbReference>
<feature type="transmembrane region" description="Helical" evidence="6">
    <location>
        <begin position="306"/>
        <end position="324"/>
    </location>
</feature>
<name>A0AA39G6I8_MICHY</name>
<feature type="region of interest" description="Disordered" evidence="5">
    <location>
        <begin position="1"/>
        <end position="24"/>
    </location>
</feature>
<evidence type="ECO:0000313" key="9">
    <source>
        <dbReference type="Proteomes" id="UP001168972"/>
    </source>
</evidence>
<keyword evidence="4 6" id="KW-0472">Membrane</keyword>
<feature type="transmembrane region" description="Helical" evidence="6">
    <location>
        <begin position="1042"/>
        <end position="1060"/>
    </location>
</feature>
<feature type="transmembrane region" description="Helical" evidence="6">
    <location>
        <begin position="248"/>
        <end position="269"/>
    </location>
</feature>
<feature type="transmembrane region" description="Helical" evidence="6">
    <location>
        <begin position="452"/>
        <end position="473"/>
    </location>
</feature>
<dbReference type="EMBL" id="JAQQBR010000001">
    <property type="protein sequence ID" value="KAK0182422.1"/>
    <property type="molecule type" value="Genomic_DNA"/>
</dbReference>
<feature type="domain" description="Major facilitator superfamily (MFS) profile" evidence="7">
    <location>
        <begin position="132"/>
        <end position="563"/>
    </location>
</feature>
<feature type="domain" description="Major facilitator superfamily (MFS) profile" evidence="7">
    <location>
        <begin position="666"/>
        <end position="1094"/>
    </location>
</feature>
<feature type="transmembrane region" description="Helical" evidence="6">
    <location>
        <begin position="191"/>
        <end position="210"/>
    </location>
</feature>
<feature type="transmembrane region" description="Helical" evidence="6">
    <location>
        <begin position="419"/>
        <end position="445"/>
    </location>
</feature>
<dbReference type="InterPro" id="IPR011701">
    <property type="entry name" value="MFS"/>
</dbReference>
<proteinExistence type="predicted"/>
<protein>
    <recommendedName>
        <fullName evidence="7">Major facilitator superfamily (MFS) profile domain-containing protein</fullName>
    </recommendedName>
</protein>
<reference evidence="8" key="1">
    <citation type="journal article" date="2023" name="bioRxiv">
        <title>Scaffold-level genome assemblies of two parasitoid biocontrol wasps reveal the parthenogenesis mechanism and an associated novel virus.</title>
        <authorList>
            <person name="Inwood S."/>
            <person name="Skelly J."/>
            <person name="Guhlin J."/>
            <person name="Harrop T."/>
            <person name="Goldson S."/>
            <person name="Dearden P."/>
        </authorList>
    </citation>
    <scope>NUCLEOTIDE SEQUENCE</scope>
    <source>
        <strain evidence="8">Lincoln</strain>
        <tissue evidence="8">Whole body</tissue>
    </source>
</reference>
<dbReference type="FunFam" id="1.20.1250.20:FF:000023">
    <property type="entry name" value="Solute carrier family 22 member 6"/>
    <property type="match status" value="1"/>
</dbReference>
<comment type="subcellular location">
    <subcellularLocation>
        <location evidence="1">Membrane</location>
        <topology evidence="1">Multi-pass membrane protein</topology>
    </subcellularLocation>
</comment>
<dbReference type="PROSITE" id="PS50850">
    <property type="entry name" value="MFS"/>
    <property type="match status" value="2"/>
</dbReference>
<feature type="transmembrane region" description="Helical" evidence="6">
    <location>
        <begin position="394"/>
        <end position="413"/>
    </location>
</feature>
<feature type="transmembrane region" description="Helical" evidence="6">
    <location>
        <begin position="953"/>
        <end position="976"/>
    </location>
</feature>
<feature type="transmembrane region" description="Helical" evidence="6">
    <location>
        <begin position="810"/>
        <end position="833"/>
    </location>
</feature>
<evidence type="ECO:0000256" key="6">
    <source>
        <dbReference type="SAM" id="Phobius"/>
    </source>
</evidence>
<dbReference type="Pfam" id="PF07690">
    <property type="entry name" value="MFS_1"/>
    <property type="match status" value="1"/>
</dbReference>
<reference evidence="8" key="2">
    <citation type="submission" date="2023-03" db="EMBL/GenBank/DDBJ databases">
        <authorList>
            <person name="Inwood S.N."/>
            <person name="Skelly J.G."/>
            <person name="Guhlin J."/>
            <person name="Harrop T.W.R."/>
            <person name="Goldson S.G."/>
            <person name="Dearden P.K."/>
        </authorList>
    </citation>
    <scope>NUCLEOTIDE SEQUENCE</scope>
    <source>
        <strain evidence="8">Lincoln</strain>
        <tissue evidence="8">Whole body</tissue>
    </source>
</reference>
<feature type="transmembrane region" description="Helical" evidence="6">
    <location>
        <begin position="276"/>
        <end position="300"/>
    </location>
</feature>
<organism evidence="8 9">
    <name type="scientific">Microctonus hyperodae</name>
    <name type="common">Parasitoid wasp</name>
    <dbReference type="NCBI Taxonomy" id="165561"/>
    <lineage>
        <taxon>Eukaryota</taxon>
        <taxon>Metazoa</taxon>
        <taxon>Ecdysozoa</taxon>
        <taxon>Arthropoda</taxon>
        <taxon>Hexapoda</taxon>
        <taxon>Insecta</taxon>
        <taxon>Pterygota</taxon>
        <taxon>Neoptera</taxon>
        <taxon>Endopterygota</taxon>
        <taxon>Hymenoptera</taxon>
        <taxon>Apocrita</taxon>
        <taxon>Ichneumonoidea</taxon>
        <taxon>Braconidae</taxon>
        <taxon>Euphorinae</taxon>
        <taxon>Microctonus</taxon>
    </lineage>
</organism>
<dbReference type="InterPro" id="IPR005828">
    <property type="entry name" value="MFS_sugar_transport-like"/>
</dbReference>
<dbReference type="InterPro" id="IPR020846">
    <property type="entry name" value="MFS_dom"/>
</dbReference>
<feature type="transmembrane region" description="Helical" evidence="6">
    <location>
        <begin position="1066"/>
        <end position="1089"/>
    </location>
</feature>
<evidence type="ECO:0000256" key="2">
    <source>
        <dbReference type="ARBA" id="ARBA00022692"/>
    </source>
</evidence>
<dbReference type="InterPro" id="IPR036259">
    <property type="entry name" value="MFS_trans_sf"/>
</dbReference>
<dbReference type="Pfam" id="PF00083">
    <property type="entry name" value="Sugar_tr"/>
    <property type="match status" value="1"/>
</dbReference>
<evidence type="ECO:0000259" key="7">
    <source>
        <dbReference type="PROSITE" id="PS50850"/>
    </source>
</evidence>
<feature type="transmembrane region" description="Helical" evidence="6">
    <location>
        <begin position="839"/>
        <end position="858"/>
    </location>
</feature>
<gene>
    <name evidence="8" type="ORF">PV327_000564</name>
</gene>
<keyword evidence="9" id="KW-1185">Reference proteome</keyword>
<feature type="compositionally biased region" description="Low complexity" evidence="5">
    <location>
        <begin position="1"/>
        <end position="13"/>
    </location>
</feature>
<accession>A0AA39G6I8</accession>
<feature type="transmembrane region" description="Helical" evidence="6">
    <location>
        <begin position="927"/>
        <end position="947"/>
    </location>
</feature>
<feature type="transmembrane region" description="Helical" evidence="6">
    <location>
        <begin position="983"/>
        <end position="1001"/>
    </location>
</feature>
<feature type="transmembrane region" description="Helical" evidence="6">
    <location>
        <begin position="217"/>
        <end position="236"/>
    </location>
</feature>
<dbReference type="Gene3D" id="1.20.1250.20">
    <property type="entry name" value="MFS general substrate transporter like domains"/>
    <property type="match status" value="2"/>
</dbReference>